<dbReference type="PATRIC" id="fig|1229276.3.peg.3841"/>
<keyword evidence="3" id="KW-0378">Hydrolase</keyword>
<keyword evidence="6" id="KW-0472">Membrane</keyword>
<reference evidence="9" key="1">
    <citation type="submission" date="2014-04" db="EMBL/GenBank/DDBJ databases">
        <title>Whole-Genome optical mapping and complete genome sequence of Sphingobacterium deserti sp. nov., a new spaces isolated from desert in the west of China.</title>
        <authorList>
            <person name="Teng C."/>
            <person name="Zhou Z."/>
            <person name="Li X."/>
            <person name="Chen M."/>
            <person name="Lin M."/>
            <person name="Wang L."/>
            <person name="Su S."/>
            <person name="Zhang C."/>
            <person name="Zhang W."/>
        </authorList>
    </citation>
    <scope>NUCLEOTIDE SEQUENCE [LARGE SCALE GENOMIC DNA]</scope>
    <source>
        <strain evidence="9">ACCC05744</strain>
    </source>
</reference>
<keyword evidence="6" id="KW-0812">Transmembrane</keyword>
<feature type="transmembrane region" description="Helical" evidence="6">
    <location>
        <begin position="7"/>
        <end position="25"/>
    </location>
</feature>
<keyword evidence="4" id="KW-0862">Zinc</keyword>
<evidence type="ECO:0000313" key="9">
    <source>
        <dbReference type="Proteomes" id="UP000031802"/>
    </source>
</evidence>
<dbReference type="CDD" id="cd08071">
    <property type="entry name" value="MPN_DUF2466"/>
    <property type="match status" value="1"/>
</dbReference>
<dbReference type="GO" id="GO:0046872">
    <property type="term" value="F:metal ion binding"/>
    <property type="evidence" value="ECO:0007669"/>
    <property type="project" value="UniProtKB-KW"/>
</dbReference>
<accession>A0A0B8T1V0</accession>
<evidence type="ECO:0000259" key="7">
    <source>
        <dbReference type="PROSITE" id="PS50249"/>
    </source>
</evidence>
<evidence type="ECO:0000256" key="6">
    <source>
        <dbReference type="SAM" id="Phobius"/>
    </source>
</evidence>
<dbReference type="Proteomes" id="UP000031802">
    <property type="component" value="Unassembled WGS sequence"/>
</dbReference>
<dbReference type="GO" id="GO:0008237">
    <property type="term" value="F:metallopeptidase activity"/>
    <property type="evidence" value="ECO:0007669"/>
    <property type="project" value="UniProtKB-KW"/>
</dbReference>
<dbReference type="Gene3D" id="3.40.140.10">
    <property type="entry name" value="Cytidine Deaminase, domain 2"/>
    <property type="match status" value="1"/>
</dbReference>
<dbReference type="PANTHER" id="PTHR30471">
    <property type="entry name" value="DNA REPAIR PROTEIN RADC"/>
    <property type="match status" value="1"/>
</dbReference>
<dbReference type="Pfam" id="PF04002">
    <property type="entry name" value="RadC"/>
    <property type="match status" value="1"/>
</dbReference>
<keyword evidence="6" id="KW-1133">Transmembrane helix</keyword>
<keyword evidence="5" id="KW-0482">Metalloprotease</keyword>
<keyword evidence="1" id="KW-0645">Protease</keyword>
<dbReference type="InterPro" id="IPR001405">
    <property type="entry name" value="UPF0758"/>
</dbReference>
<evidence type="ECO:0000256" key="4">
    <source>
        <dbReference type="ARBA" id="ARBA00022833"/>
    </source>
</evidence>
<evidence type="ECO:0000313" key="8">
    <source>
        <dbReference type="EMBL" id="KGE12673.1"/>
    </source>
</evidence>
<keyword evidence="2" id="KW-0479">Metal-binding</keyword>
<organism evidence="8 9">
    <name type="scientific">Sphingobacterium deserti</name>
    <dbReference type="NCBI Taxonomy" id="1229276"/>
    <lineage>
        <taxon>Bacteria</taxon>
        <taxon>Pseudomonadati</taxon>
        <taxon>Bacteroidota</taxon>
        <taxon>Sphingobacteriia</taxon>
        <taxon>Sphingobacteriales</taxon>
        <taxon>Sphingobacteriaceae</taxon>
        <taxon>Sphingobacterium</taxon>
    </lineage>
</organism>
<dbReference type="AlphaFoldDB" id="A0A0B8T1V0"/>
<dbReference type="STRING" id="1229276.DI53_3713"/>
<evidence type="ECO:0000256" key="3">
    <source>
        <dbReference type="ARBA" id="ARBA00022801"/>
    </source>
</evidence>
<evidence type="ECO:0000256" key="5">
    <source>
        <dbReference type="ARBA" id="ARBA00023049"/>
    </source>
</evidence>
<dbReference type="EMBL" id="JJMU01000066">
    <property type="protein sequence ID" value="KGE12673.1"/>
    <property type="molecule type" value="Genomic_DNA"/>
</dbReference>
<keyword evidence="9" id="KW-1185">Reference proteome</keyword>
<dbReference type="InterPro" id="IPR037518">
    <property type="entry name" value="MPN"/>
</dbReference>
<comment type="caution">
    <text evidence="8">The sequence shown here is derived from an EMBL/GenBank/DDBJ whole genome shotgun (WGS) entry which is preliminary data.</text>
</comment>
<dbReference type="InterPro" id="IPR025657">
    <property type="entry name" value="RadC_JAB"/>
</dbReference>
<proteinExistence type="predicted"/>
<dbReference type="PROSITE" id="PS01302">
    <property type="entry name" value="UPF0758"/>
    <property type="match status" value="1"/>
</dbReference>
<dbReference type="PANTHER" id="PTHR30471:SF3">
    <property type="entry name" value="UPF0758 PROTEIN YEES-RELATED"/>
    <property type="match status" value="1"/>
</dbReference>
<feature type="domain" description="MPN" evidence="7">
    <location>
        <begin position="81"/>
        <end position="206"/>
    </location>
</feature>
<name>A0A0B8T1V0_9SPHI</name>
<dbReference type="InterPro" id="IPR020891">
    <property type="entry name" value="UPF0758_CS"/>
</dbReference>
<sequence length="206" mass="23747">MGIRLCLSLHTAFIFYQFFCLVILLPRIDPVLINSFTFNRYIMQTFLNLPKFKNDHSAIYARELQLSYKRSVQLWEPVRYQVNSSNKVHELLRSIWDEDQIAIKESFYLLCFSTKLELLGFYRVSEGGLDSVMVDFRLLFATALLAKASSIVVAHNHPSGTLSPSAADKQLTIRLENAAELLNITLNDHLILTEKSYYSFRDEGLL</sequence>
<protein>
    <submittedName>
        <fullName evidence="8">DNA repair protein RadC</fullName>
    </submittedName>
</protein>
<reference evidence="8 9" key="2">
    <citation type="journal article" date="2015" name="PLoS ONE">
        <title>Whole-Genome Optical Mapping and Finished Genome Sequence of Sphingobacterium deserti sp. nov., a New Species Isolated from the Western Desert of China.</title>
        <authorList>
            <person name="Teng C."/>
            <person name="Zhou Z."/>
            <person name="Molnar I."/>
            <person name="Li X."/>
            <person name="Tang R."/>
            <person name="Chen M."/>
            <person name="Wang L."/>
            <person name="Su S."/>
            <person name="Zhang W."/>
            <person name="Lin M."/>
        </authorList>
    </citation>
    <scope>NUCLEOTIDE SEQUENCE [LARGE SCALE GENOMIC DNA]</scope>
    <source>
        <strain evidence="9">ACCC05744</strain>
    </source>
</reference>
<evidence type="ECO:0000256" key="1">
    <source>
        <dbReference type="ARBA" id="ARBA00022670"/>
    </source>
</evidence>
<dbReference type="GO" id="GO:0006508">
    <property type="term" value="P:proteolysis"/>
    <property type="evidence" value="ECO:0007669"/>
    <property type="project" value="UniProtKB-KW"/>
</dbReference>
<dbReference type="PROSITE" id="PS50249">
    <property type="entry name" value="MPN"/>
    <property type="match status" value="1"/>
</dbReference>
<gene>
    <name evidence="8" type="ORF">DI53_3713</name>
</gene>
<evidence type="ECO:0000256" key="2">
    <source>
        <dbReference type="ARBA" id="ARBA00022723"/>
    </source>
</evidence>
<dbReference type="eggNOG" id="COG2003">
    <property type="taxonomic scope" value="Bacteria"/>
</dbReference>